<name>A0A8J6XU50_9BACT</name>
<feature type="domain" description="Methyltransferase type 11" evidence="1">
    <location>
        <begin position="80"/>
        <end position="177"/>
    </location>
</feature>
<dbReference type="Gene3D" id="3.40.50.150">
    <property type="entry name" value="Vaccinia Virus protein VP39"/>
    <property type="match status" value="1"/>
</dbReference>
<keyword evidence="2" id="KW-0489">Methyltransferase</keyword>
<dbReference type="AlphaFoldDB" id="A0A8J6XU50"/>
<dbReference type="Pfam" id="PF08241">
    <property type="entry name" value="Methyltransf_11"/>
    <property type="match status" value="1"/>
</dbReference>
<proteinExistence type="predicted"/>
<dbReference type="EMBL" id="JACXWD010000018">
    <property type="protein sequence ID" value="MBD3867908.1"/>
    <property type="molecule type" value="Genomic_DNA"/>
</dbReference>
<keyword evidence="2" id="KW-0808">Transferase</keyword>
<dbReference type="CDD" id="cd02440">
    <property type="entry name" value="AdoMet_MTases"/>
    <property type="match status" value="1"/>
</dbReference>
<evidence type="ECO:0000313" key="3">
    <source>
        <dbReference type="Proteomes" id="UP000648239"/>
    </source>
</evidence>
<evidence type="ECO:0000259" key="1">
    <source>
        <dbReference type="Pfam" id="PF08241"/>
    </source>
</evidence>
<protein>
    <submittedName>
        <fullName evidence="2">Class I SAM-dependent methyltransferase</fullName>
    </submittedName>
</protein>
<gene>
    <name evidence="2" type="ORF">IFK94_07280</name>
</gene>
<dbReference type="GO" id="GO:0032259">
    <property type="term" value="P:methylation"/>
    <property type="evidence" value="ECO:0007669"/>
    <property type="project" value="UniProtKB-KW"/>
</dbReference>
<accession>A0A8J6XU50</accession>
<dbReference type="SUPFAM" id="SSF53335">
    <property type="entry name" value="S-adenosyl-L-methionine-dependent methyltransferases"/>
    <property type="match status" value="1"/>
</dbReference>
<dbReference type="PANTHER" id="PTHR42912">
    <property type="entry name" value="METHYLTRANSFERASE"/>
    <property type="match status" value="1"/>
</dbReference>
<dbReference type="InterPro" id="IPR029063">
    <property type="entry name" value="SAM-dependent_MTases_sf"/>
</dbReference>
<evidence type="ECO:0000313" key="2">
    <source>
        <dbReference type="EMBL" id="MBD3867908.1"/>
    </source>
</evidence>
<dbReference type="Proteomes" id="UP000648239">
    <property type="component" value="Unassembled WGS sequence"/>
</dbReference>
<dbReference type="GO" id="GO:0008757">
    <property type="term" value="F:S-adenosylmethionine-dependent methyltransferase activity"/>
    <property type="evidence" value="ECO:0007669"/>
    <property type="project" value="InterPro"/>
</dbReference>
<organism evidence="2 3">
    <name type="scientific">Candidatus Polarisedimenticola svalbardensis</name>
    <dbReference type="NCBI Taxonomy" id="2886004"/>
    <lineage>
        <taxon>Bacteria</taxon>
        <taxon>Pseudomonadati</taxon>
        <taxon>Acidobacteriota</taxon>
        <taxon>Candidatus Polarisedimenticolia</taxon>
        <taxon>Candidatus Polarisedimenticolales</taxon>
        <taxon>Candidatus Polarisedimenticolaceae</taxon>
        <taxon>Candidatus Polarisedimenticola</taxon>
    </lineage>
</organism>
<sequence>MKQGPVSIPQYLEQLGTNRTSPMRAFAEEFLEMHRTSLAPFSKKWVANPFNQWSRQWEYPFCHEAINKYAATQEHPIRVLDAGSGITFFPFYLSESDPVNHITCCDLDPALATSFSTITENGNRKVGFINRNLADTGLQDHSIDAIYCISVLEHISAREDILQEFHRLLRPGGLLAITFDISLDGLGDISPEELPLMIKALRKLFAPDDSGSLEALENGKHLLERDIVSTQYIANRHPALLPWRYPLLSSIKSALLKRRIPSSRIKQLTFSSHTFRAKP</sequence>
<dbReference type="InterPro" id="IPR050508">
    <property type="entry name" value="Methyltransf_Superfamily"/>
</dbReference>
<comment type="caution">
    <text evidence="2">The sequence shown here is derived from an EMBL/GenBank/DDBJ whole genome shotgun (WGS) entry which is preliminary data.</text>
</comment>
<dbReference type="InterPro" id="IPR013216">
    <property type="entry name" value="Methyltransf_11"/>
</dbReference>
<reference evidence="2 3" key="1">
    <citation type="submission" date="2020-08" db="EMBL/GenBank/DDBJ databases">
        <title>Acidobacteriota in marine sediments use diverse sulfur dissimilation pathways.</title>
        <authorList>
            <person name="Wasmund K."/>
        </authorList>
    </citation>
    <scope>NUCLEOTIDE SEQUENCE [LARGE SCALE GENOMIC DNA]</scope>
    <source>
        <strain evidence="2">MAG AM4</strain>
    </source>
</reference>